<reference evidence="2" key="1">
    <citation type="journal article" date="2021" name="Proc. Natl. Acad. Sci. U.S.A.">
        <title>A Catalog of Tens of Thousands of Viruses from Human Metagenomes Reveals Hidden Associations with Chronic Diseases.</title>
        <authorList>
            <person name="Tisza M.J."/>
            <person name="Buck C.B."/>
        </authorList>
    </citation>
    <scope>NUCLEOTIDE SEQUENCE</scope>
    <source>
        <strain evidence="2">CtPUt3</strain>
    </source>
</reference>
<feature type="region of interest" description="Disordered" evidence="1">
    <location>
        <begin position="147"/>
        <end position="219"/>
    </location>
</feature>
<name>A0A8S5U4R7_9CAUD</name>
<evidence type="ECO:0000256" key="1">
    <source>
        <dbReference type="SAM" id="MobiDB-lite"/>
    </source>
</evidence>
<evidence type="ECO:0000313" key="2">
    <source>
        <dbReference type="EMBL" id="DAF89413.1"/>
    </source>
</evidence>
<protein>
    <submittedName>
        <fullName evidence="2">Uncharacterized protein</fullName>
    </submittedName>
</protein>
<dbReference type="EMBL" id="BK016010">
    <property type="protein sequence ID" value="DAF89413.1"/>
    <property type="molecule type" value="Genomic_DNA"/>
</dbReference>
<accession>A0A8S5U4R7</accession>
<proteinExistence type="predicted"/>
<feature type="compositionally biased region" description="Basic and acidic residues" evidence="1">
    <location>
        <begin position="162"/>
        <end position="174"/>
    </location>
</feature>
<sequence>MASRKTRNSGGSPRQITATAKLTSLTRSHAQKGWGGFDRCMVYAMSGLAYCLPSGSAEGRTTAYQVAMASQITDRWAREGLKRLEKAGLIEWKRGGIGPDGLPRPSWIRVDKKAYLALINLKEWTKRKLEIAKKRYVDYRQRVSKIEAAPQPPADNPALAEPVKRKGKATEKQARPSRPVVARAETAPEPEPEIEMVAPAPEPAGEGSRDRQGDEYDDMPVDDLKTVVKQKLQSWAPTRLVDRWRDFPREDPTSPVLQNQARIDAMEEQRKIQLAALEAKMRAQKMMEYIDRGEPIPQELADEAMNAARY</sequence>
<organism evidence="2">
    <name type="scientific">Siphoviridae sp. ctPUt3</name>
    <dbReference type="NCBI Taxonomy" id="2825485"/>
    <lineage>
        <taxon>Viruses</taxon>
        <taxon>Duplodnaviria</taxon>
        <taxon>Heunggongvirae</taxon>
        <taxon>Uroviricota</taxon>
        <taxon>Caudoviricetes</taxon>
    </lineage>
</organism>